<proteinExistence type="evidence at transcript level"/>
<reference evidence="2" key="8">
    <citation type="journal article" date="2005" name="Science">
        <title>Antisense Transcription in the Mammalian Transcriptome.</title>
        <authorList>
            <consortium name="RIKEN Genome Exploration Research Group and Genome Science Group (Genome Network Project Core Group) and the FANTOM Consortium"/>
        </authorList>
    </citation>
    <scope>NUCLEOTIDE SEQUENCE</scope>
    <source>
        <strain evidence="2">C57BL/6J</strain>
        <tissue evidence="2">Heart</tissue>
    </source>
</reference>
<organism evidence="2">
    <name type="scientific">Mus musculus</name>
    <name type="common">Mouse</name>
    <dbReference type="NCBI Taxonomy" id="10090"/>
    <lineage>
        <taxon>Eukaryota</taxon>
        <taxon>Metazoa</taxon>
        <taxon>Chordata</taxon>
        <taxon>Craniata</taxon>
        <taxon>Vertebrata</taxon>
        <taxon>Euteleostomi</taxon>
        <taxon>Mammalia</taxon>
        <taxon>Eutheria</taxon>
        <taxon>Euarchontoglires</taxon>
        <taxon>Glires</taxon>
        <taxon>Rodentia</taxon>
        <taxon>Myomorpha</taxon>
        <taxon>Muroidea</taxon>
        <taxon>Muridae</taxon>
        <taxon>Murinae</taxon>
        <taxon>Mus</taxon>
        <taxon>Mus</taxon>
    </lineage>
</organism>
<reference evidence="2" key="5">
    <citation type="journal article" date="2002" name="Nature">
        <title>Analysis of the mouse transcriptome based on functional annotation of 60,770 full-length cDNAs.</title>
        <authorList>
            <consortium name="The FANTOM Consortium and the RIKEN Genome Exploration Research Group Phase I and II Team"/>
        </authorList>
    </citation>
    <scope>NUCLEOTIDE SEQUENCE</scope>
    <source>
        <strain evidence="2">C57BL/6J</strain>
        <tissue evidence="2">Heart</tissue>
    </source>
</reference>
<keyword evidence="1" id="KW-0812">Transmembrane</keyword>
<protein>
    <submittedName>
        <fullName evidence="2">Uncharacterized protein</fullName>
    </submittedName>
</protein>
<evidence type="ECO:0000256" key="1">
    <source>
        <dbReference type="SAM" id="Phobius"/>
    </source>
</evidence>
<evidence type="ECO:0000313" key="3">
    <source>
        <dbReference type="MGI" id="MGI:2444378"/>
    </source>
</evidence>
<name>Q8C3G0_MOUSE</name>
<reference evidence="2" key="4">
    <citation type="journal article" date="2001" name="Nature">
        <title>Functional annotation of a full-length mouse cDNA collection.</title>
        <authorList>
            <consortium name="The RIKEN Genome Exploration Research Group Phase II Team and the FANTOM Consortium"/>
        </authorList>
    </citation>
    <scope>NUCLEOTIDE SEQUENCE</scope>
    <source>
        <strain evidence="2">C57BL/6J</strain>
        <tissue evidence="2">Heart</tissue>
    </source>
</reference>
<feature type="transmembrane region" description="Helical" evidence="1">
    <location>
        <begin position="12"/>
        <end position="29"/>
    </location>
</feature>
<reference evidence="2" key="3">
    <citation type="journal article" date="2000" name="Genome Res.">
        <title>RIKEN integrated sequence analysis (RISA) system--384-format sequencing pipeline with 384 multicapillary sequencer.</title>
        <authorList>
            <person name="Shibata K."/>
            <person name="Itoh M."/>
            <person name="Aizawa K."/>
            <person name="Nagaoka S."/>
            <person name="Sasaki N."/>
            <person name="Carninci P."/>
            <person name="Konno H."/>
            <person name="Akiyama J."/>
            <person name="Nishi K."/>
            <person name="Kitsunai T."/>
            <person name="Tashiro H."/>
            <person name="Itoh M."/>
            <person name="Sumi N."/>
            <person name="Ishii Y."/>
            <person name="Nakamura S."/>
            <person name="Hazama M."/>
            <person name="Nishine T."/>
            <person name="Harada A."/>
            <person name="Yamamoto R."/>
            <person name="Matsumoto H."/>
            <person name="Sakaguchi S."/>
            <person name="Ikegami T."/>
            <person name="Kashiwagi K."/>
            <person name="Fujiwake S."/>
            <person name="Inoue K."/>
            <person name="Togawa Y."/>
            <person name="Izawa M."/>
            <person name="Ohara E."/>
            <person name="Watahiki M."/>
            <person name="Yoneda Y."/>
            <person name="Ishikawa T."/>
            <person name="Ozawa K."/>
            <person name="Tanaka T."/>
            <person name="Matsuura S."/>
            <person name="Kawai J."/>
            <person name="Okazaki Y."/>
            <person name="Muramatsu M."/>
            <person name="Inoue Y."/>
            <person name="Kira A."/>
            <person name="Hayashizaki Y."/>
        </authorList>
    </citation>
    <scope>NUCLEOTIDE SEQUENCE</scope>
    <source>
        <strain evidence="2">C57BL/6J</strain>
        <tissue evidence="2">Heart</tissue>
    </source>
</reference>
<reference evidence="2" key="1">
    <citation type="journal article" date="1999" name="Methods Enzymol.">
        <title>High-efficiency full-length cDNA cloning.</title>
        <authorList>
            <person name="Carninci P."/>
            <person name="Hayashizaki Y."/>
        </authorList>
    </citation>
    <scope>NUCLEOTIDE SEQUENCE</scope>
    <source>
        <strain evidence="2">C57BL/6J</strain>
        <tissue evidence="2">Heart</tissue>
    </source>
</reference>
<reference evidence="2" key="2">
    <citation type="journal article" date="2000" name="Genome Res.">
        <title>Normalization and subtraction of cap-trapper-selected cDNAs to prepare full-length cDNA libraries for rapid discovery of new genes.</title>
        <authorList>
            <person name="Carninci P."/>
            <person name="Shibata Y."/>
            <person name="Hayatsu N."/>
            <person name="Sugahara Y."/>
            <person name="Shibata K."/>
            <person name="Itoh M."/>
            <person name="Konno H."/>
            <person name="Okazaki Y."/>
            <person name="Muramatsu M."/>
            <person name="Hayashizaki Y."/>
        </authorList>
    </citation>
    <scope>NUCLEOTIDE SEQUENCE</scope>
    <source>
        <strain evidence="2">C57BL/6J</strain>
        <tissue evidence="2">Heart</tissue>
    </source>
</reference>
<keyword evidence="1" id="KW-0472">Membrane</keyword>
<dbReference type="AGR" id="MGI:2444378"/>
<reference evidence="2" key="6">
    <citation type="submission" date="2002-04" db="EMBL/GenBank/DDBJ databases">
        <authorList>
            <person name="Adachi J."/>
            <person name="Aizawa K."/>
            <person name="Akimura T."/>
            <person name="Arakawa T."/>
            <person name="Bono H."/>
            <person name="Carninci P."/>
            <person name="Fukuda S."/>
            <person name="Furuno M."/>
            <person name="Hanagaki T."/>
            <person name="Hara A."/>
            <person name="Hashizume W."/>
            <person name="Hayashida K."/>
            <person name="Hayatsu N."/>
            <person name="Hiramoto K."/>
            <person name="Hiraoka T."/>
            <person name="Hirozane T."/>
            <person name="Hori F."/>
            <person name="Imotani K."/>
            <person name="Ishii Y."/>
            <person name="Itoh M."/>
            <person name="Kagawa I."/>
            <person name="Kasukawa T."/>
            <person name="Katoh H."/>
            <person name="Kawai J."/>
            <person name="Kojima Y."/>
            <person name="Kondo S."/>
            <person name="Konno H."/>
            <person name="Kouda M."/>
            <person name="Koya S."/>
            <person name="Kurihara C."/>
            <person name="Matsuyama T."/>
            <person name="Miyazaki A."/>
            <person name="Murata M."/>
            <person name="Nakamura M."/>
            <person name="Nishi K."/>
            <person name="Nomura K."/>
            <person name="Numazaki R."/>
            <person name="Ohno M."/>
            <person name="Ohsato N."/>
            <person name="Okazaki Y."/>
            <person name="Saito R."/>
            <person name="Saitoh H."/>
            <person name="Sakai C."/>
            <person name="Sakai K."/>
            <person name="Sakazume N."/>
            <person name="Sano H."/>
            <person name="Sasaki D."/>
            <person name="Shibata K."/>
            <person name="Shinagawa A."/>
            <person name="Shiraki T."/>
            <person name="Sogabe Y."/>
            <person name="Tagami M."/>
            <person name="Tagawa A."/>
            <person name="Takahashi F."/>
            <person name="Takaku-Akahira S."/>
            <person name="Takeda Y."/>
            <person name="Tanaka T."/>
            <person name="Tomaru A."/>
            <person name="Toya T."/>
            <person name="Yasunishi A."/>
            <person name="Muramatsu M."/>
            <person name="Hayashizaki Y."/>
        </authorList>
    </citation>
    <scope>NUCLEOTIDE SEQUENCE</scope>
    <source>
        <strain evidence="2">C57BL/6J</strain>
        <tissue evidence="2">Heart</tissue>
    </source>
</reference>
<dbReference type="AlphaFoldDB" id="Q8C3G0"/>
<dbReference type="MGI" id="MGI:2444378">
    <property type="gene designation" value="D830044D21Rik"/>
</dbReference>
<evidence type="ECO:0000313" key="2">
    <source>
        <dbReference type="EMBL" id="BAC39591.1"/>
    </source>
</evidence>
<accession>Q8C3G0</accession>
<gene>
    <name evidence="3" type="primary">D830044D21Rik</name>
</gene>
<keyword evidence="1" id="KW-1133">Transmembrane helix</keyword>
<reference evidence="2" key="7">
    <citation type="journal article" date="2005" name="Science">
        <title>The Transcriptional Landscape of the Mammalian Genome.</title>
        <authorList>
            <consortium name="The FANTOM Consortium"/>
            <consortium name="Riken Genome Exploration Research Group and Genome Science Group (Genome Network Project Core Group)"/>
        </authorList>
    </citation>
    <scope>NUCLEOTIDE SEQUENCE</scope>
    <source>
        <strain evidence="2">C57BL/6J</strain>
        <tissue evidence="2">Heart</tissue>
    </source>
</reference>
<sequence>MQMCPSAGRDVRFVLSFDLFFYVSFWVPVTRRKCLLYLPTHAQCPHAAPAWHTNAQYLLMNNKGPLTYHSFFPKGKAGRSCGYGLCPSCGRMERVGSWFPHRAWQWQA</sequence>
<dbReference type="EMBL" id="AK086007">
    <property type="protein sequence ID" value="BAC39591.1"/>
    <property type="molecule type" value="mRNA"/>
</dbReference>